<feature type="transmembrane region" description="Helical" evidence="6">
    <location>
        <begin position="19"/>
        <end position="35"/>
    </location>
</feature>
<feature type="transmembrane region" description="Helical" evidence="6">
    <location>
        <begin position="104"/>
        <end position="122"/>
    </location>
</feature>
<evidence type="ECO:0000259" key="8">
    <source>
        <dbReference type="Pfam" id="PF11846"/>
    </source>
</evidence>
<comment type="caution">
    <text evidence="10">The sequence shown here is derived from an EMBL/GenBank/DDBJ whole genome shotgun (WGS) entry which is preliminary data.</text>
</comment>
<feature type="transmembrane region" description="Helical" evidence="6">
    <location>
        <begin position="403"/>
        <end position="421"/>
    </location>
</feature>
<evidence type="ECO:0000256" key="6">
    <source>
        <dbReference type="SAM" id="Phobius"/>
    </source>
</evidence>
<feature type="transmembrane region" description="Helical" evidence="6">
    <location>
        <begin position="171"/>
        <end position="195"/>
    </location>
</feature>
<protein>
    <submittedName>
        <fullName evidence="10">Wzy polymerase domain-containing protein</fullName>
    </submittedName>
</protein>
<dbReference type="EMBL" id="JBBMRA010000002">
    <property type="protein sequence ID" value="MEM5535415.1"/>
    <property type="molecule type" value="Genomic_DNA"/>
</dbReference>
<feature type="transmembrane region" description="Helical" evidence="6">
    <location>
        <begin position="80"/>
        <end position="98"/>
    </location>
</feature>
<evidence type="ECO:0000256" key="3">
    <source>
        <dbReference type="ARBA" id="ARBA00022989"/>
    </source>
</evidence>
<gene>
    <name evidence="10" type="ORF">WNY58_03315</name>
</gene>
<evidence type="ECO:0000313" key="10">
    <source>
        <dbReference type="EMBL" id="MEM5535415.1"/>
    </source>
</evidence>
<keyword evidence="2 6" id="KW-0812">Transmembrane</keyword>
<feature type="region of interest" description="Disordered" evidence="5">
    <location>
        <begin position="581"/>
        <end position="602"/>
    </location>
</feature>
<feature type="compositionally biased region" description="Polar residues" evidence="5">
    <location>
        <begin position="590"/>
        <end position="602"/>
    </location>
</feature>
<dbReference type="RefSeq" id="WP_342853726.1">
    <property type="nucleotide sequence ID" value="NZ_JBBMRA010000002.1"/>
</dbReference>
<comment type="subcellular location">
    <subcellularLocation>
        <location evidence="1">Membrane</location>
        <topology evidence="1">Multi-pass membrane protein</topology>
    </subcellularLocation>
</comment>
<proteinExistence type="predicted"/>
<feature type="transmembrane region" description="Helical" evidence="6">
    <location>
        <begin position="50"/>
        <end position="68"/>
    </location>
</feature>
<evidence type="ECO:0000259" key="7">
    <source>
        <dbReference type="Pfam" id="PF04932"/>
    </source>
</evidence>
<reference evidence="10 11" key="1">
    <citation type="submission" date="2024-03" db="EMBL/GenBank/DDBJ databases">
        <title>Community enrichment and isolation of bacterial strains for fucoidan degradation.</title>
        <authorList>
            <person name="Sichert A."/>
        </authorList>
    </citation>
    <scope>NUCLEOTIDE SEQUENCE [LARGE SCALE GENOMIC DNA]</scope>
    <source>
        <strain evidence="10 11">AS76</strain>
    </source>
</reference>
<feature type="transmembrane region" description="Helical" evidence="6">
    <location>
        <begin position="351"/>
        <end position="375"/>
    </location>
</feature>
<dbReference type="PANTHER" id="PTHR37422">
    <property type="entry name" value="TEICHURONIC ACID BIOSYNTHESIS PROTEIN TUAE"/>
    <property type="match status" value="1"/>
</dbReference>
<feature type="domain" description="Virulence factor membrane-bound polymerase C-terminal" evidence="8">
    <location>
        <begin position="390"/>
        <end position="565"/>
    </location>
</feature>
<keyword evidence="11" id="KW-1185">Reference proteome</keyword>
<sequence>MILGQQLEHDPSLKKPQRLFFVLFGCLFLIAPFYYQPNLGGEGLFIPHNSALWIVASWIIASASFLIYKNQQIILPKYWLGLALLPIGALATGFIAENNNPTEWIVRLSVILGGYLFLISLFQFQLTSKHIERSLYILMAMGLIAATYGVIQTQTGAANLGSFMPVSPNHLAVGIFQQVNLQASFMATCLVLTYYLASRPTLRSFSLLVQVSLIIAALAASYNIAISGSRVGLLGASLGLICLFIGRWKLFRHAKVITAALIIATLLGGVLGKSGLEKTANKVDRAIGGVSADVRWHIYTLSLDIFTQAPVIGHGLGSFQKVFQEQRREYQKPEENSLRAAPRFSHPHNELIFWLIEGGIVAIIGILAAAIYTVIQLVNAGWQRGWGYAALLLPLILHTQVELPFYISNTPWFLLLFLLFLTHQYGKKSIAINGLSTSAQRTIPISFMAISIFTTTSLVQTQIANAGIVSYLKYKQSQPQYLRSPLESAYFREYTTYLILRRNMLIGMSENNTKPAQDYISWAEVSLRTTPAIITYRDLAIAYDIVGQTEKRDTVLELALSTFPINEGLLELQAVLHKKDKKARQAKNDALSSQAQPQATQP</sequence>
<dbReference type="Proteomes" id="UP001449225">
    <property type="component" value="Unassembled WGS sequence"/>
</dbReference>
<dbReference type="InterPro" id="IPR021797">
    <property type="entry name" value="Wzy_C_2"/>
</dbReference>
<feature type="transmembrane region" description="Helical" evidence="6">
    <location>
        <begin position="231"/>
        <end position="250"/>
    </location>
</feature>
<keyword evidence="4 6" id="KW-0472">Membrane</keyword>
<evidence type="ECO:0000313" key="11">
    <source>
        <dbReference type="Proteomes" id="UP001449225"/>
    </source>
</evidence>
<evidence type="ECO:0000256" key="1">
    <source>
        <dbReference type="ARBA" id="ARBA00004141"/>
    </source>
</evidence>
<dbReference type="InterPro" id="IPR051533">
    <property type="entry name" value="WaaL-like"/>
</dbReference>
<feature type="transmembrane region" description="Helical" evidence="6">
    <location>
        <begin position="134"/>
        <end position="151"/>
    </location>
</feature>
<evidence type="ECO:0000256" key="4">
    <source>
        <dbReference type="ARBA" id="ARBA00023136"/>
    </source>
</evidence>
<keyword evidence="3 6" id="KW-1133">Transmembrane helix</keyword>
<accession>A0ABU9TNX0</accession>
<dbReference type="Pfam" id="PF15864">
    <property type="entry name" value="PglL_A"/>
    <property type="match status" value="1"/>
</dbReference>
<evidence type="ECO:0000256" key="5">
    <source>
        <dbReference type="SAM" id="MobiDB-lite"/>
    </source>
</evidence>
<dbReference type="Pfam" id="PF04932">
    <property type="entry name" value="Wzy_C"/>
    <property type="match status" value="1"/>
</dbReference>
<name>A0ABU9TNX0_9GAMM</name>
<feature type="domain" description="O-antigen ligase-related" evidence="7">
    <location>
        <begin position="216"/>
        <end position="366"/>
    </location>
</feature>
<dbReference type="PANTHER" id="PTHR37422:SF13">
    <property type="entry name" value="LIPOPOLYSACCHARIDE BIOSYNTHESIS PROTEIN PA4999-RELATED"/>
    <property type="match status" value="1"/>
</dbReference>
<evidence type="ECO:0000256" key="2">
    <source>
        <dbReference type="ARBA" id="ARBA00022692"/>
    </source>
</evidence>
<feature type="transmembrane region" description="Helical" evidence="6">
    <location>
        <begin position="207"/>
        <end position="225"/>
    </location>
</feature>
<organism evidence="10 11">
    <name type="scientific">Neptuniibacter pectenicola</name>
    <dbReference type="NCBI Taxonomy" id="1806669"/>
    <lineage>
        <taxon>Bacteria</taxon>
        <taxon>Pseudomonadati</taxon>
        <taxon>Pseudomonadota</taxon>
        <taxon>Gammaproteobacteria</taxon>
        <taxon>Oceanospirillales</taxon>
        <taxon>Oceanospirillaceae</taxon>
        <taxon>Neptuniibacter</taxon>
    </lineage>
</organism>
<dbReference type="InterPro" id="IPR007016">
    <property type="entry name" value="O-antigen_ligase-rel_domated"/>
</dbReference>
<dbReference type="Pfam" id="PF11846">
    <property type="entry name" value="Wzy_C_2"/>
    <property type="match status" value="1"/>
</dbReference>
<evidence type="ECO:0000259" key="9">
    <source>
        <dbReference type="Pfam" id="PF15864"/>
    </source>
</evidence>
<feature type="domain" description="Protein glycosylation ligase" evidence="9">
    <location>
        <begin position="172"/>
        <end position="196"/>
    </location>
</feature>
<dbReference type="InterPro" id="IPR031726">
    <property type="entry name" value="PglL_A"/>
</dbReference>